<comment type="caution">
    <text evidence="3">The sequence shown here is derived from an EMBL/GenBank/DDBJ whole genome shotgun (WGS) entry which is preliminary data.</text>
</comment>
<dbReference type="Gene3D" id="1.10.510.10">
    <property type="entry name" value="Transferase(Phosphotransferase) domain 1"/>
    <property type="match status" value="1"/>
</dbReference>
<keyword evidence="3" id="KW-0418">Kinase</keyword>
<dbReference type="GO" id="GO:0005524">
    <property type="term" value="F:ATP binding"/>
    <property type="evidence" value="ECO:0007669"/>
    <property type="project" value="InterPro"/>
</dbReference>
<dbReference type="EMBL" id="NBNE01008344">
    <property type="protein sequence ID" value="OWY99585.1"/>
    <property type="molecule type" value="Genomic_DNA"/>
</dbReference>
<keyword evidence="1" id="KW-0175">Coiled coil</keyword>
<dbReference type="SUPFAM" id="SSF56112">
    <property type="entry name" value="Protein kinase-like (PK-like)"/>
    <property type="match status" value="1"/>
</dbReference>
<dbReference type="PROSITE" id="PS00108">
    <property type="entry name" value="PROTEIN_KINASE_ST"/>
    <property type="match status" value="1"/>
</dbReference>
<sequence>MDLVMNLIHPTNAPDWRNQWELRRREQVSEILKKLENISELFEDMESEKEREEVMTYLRFELANHASSYILATVNDFTRSKAAVAAFAASKNAEWFIPAYEVEFNALDQFNSGSFGSVHHFLNEVKIWHKLYHPNVVQLFGACHVGNPVFVCEYAGGGQLDEYLRAHPKEILQKLYEAALGLRYLHEKQVVHKDLKCNNILIGNDGLAKLTDFGLSTLLANPVLNKEEPETELEDSEKPNVGAVRWKAPEVLEGENATLASDVYSFGMCILEAASGTFPWGKMLDAAIKHHVVKQKRIPQCPENCDEDLYELVKRMCRFDASERIGMTEVVDVLDELRSYEDDEIKLQINIEVSK</sequence>
<protein>
    <submittedName>
        <fullName evidence="3">Serine/threonine protein kinase</fullName>
    </submittedName>
</protein>
<dbReference type="InterPro" id="IPR008271">
    <property type="entry name" value="Ser/Thr_kinase_AS"/>
</dbReference>
<dbReference type="GO" id="GO:0004674">
    <property type="term" value="F:protein serine/threonine kinase activity"/>
    <property type="evidence" value="ECO:0007669"/>
    <property type="project" value="UniProtKB-KW"/>
</dbReference>
<accession>A0A225V169</accession>
<dbReference type="STRING" id="4795.A0A225V169"/>
<evidence type="ECO:0000313" key="4">
    <source>
        <dbReference type="Proteomes" id="UP000198211"/>
    </source>
</evidence>
<evidence type="ECO:0000313" key="3">
    <source>
        <dbReference type="EMBL" id="OWY99585.1"/>
    </source>
</evidence>
<dbReference type="InterPro" id="IPR051681">
    <property type="entry name" value="Ser/Thr_Kinases-Pseudokinases"/>
</dbReference>
<dbReference type="AlphaFoldDB" id="A0A225V169"/>
<keyword evidence="3" id="KW-0808">Transferase</keyword>
<name>A0A225V169_9STRA</name>
<feature type="coiled-coil region" evidence="1">
    <location>
        <begin position="28"/>
        <end position="55"/>
    </location>
</feature>
<dbReference type="InterPro" id="IPR001245">
    <property type="entry name" value="Ser-Thr/Tyr_kinase_cat_dom"/>
</dbReference>
<organism evidence="3 4">
    <name type="scientific">Phytophthora megakarya</name>
    <dbReference type="NCBI Taxonomy" id="4795"/>
    <lineage>
        <taxon>Eukaryota</taxon>
        <taxon>Sar</taxon>
        <taxon>Stramenopiles</taxon>
        <taxon>Oomycota</taxon>
        <taxon>Peronosporomycetes</taxon>
        <taxon>Peronosporales</taxon>
        <taxon>Peronosporaceae</taxon>
        <taxon>Phytophthora</taxon>
    </lineage>
</organism>
<dbReference type="PANTHER" id="PTHR44329">
    <property type="entry name" value="SERINE/THREONINE-PROTEIN KINASE TNNI3K-RELATED"/>
    <property type="match status" value="1"/>
</dbReference>
<dbReference type="Pfam" id="PF07714">
    <property type="entry name" value="PK_Tyr_Ser-Thr"/>
    <property type="match status" value="1"/>
</dbReference>
<dbReference type="OrthoDB" id="122634at2759"/>
<proteinExistence type="predicted"/>
<feature type="domain" description="Protein kinase" evidence="2">
    <location>
        <begin position="60"/>
        <end position="337"/>
    </location>
</feature>
<dbReference type="PIRSF" id="PIRSF000654">
    <property type="entry name" value="Integrin-linked_kinase"/>
    <property type="match status" value="1"/>
</dbReference>
<gene>
    <name evidence="3" type="ORF">PHMEG_00029390</name>
</gene>
<dbReference type="InterPro" id="IPR011009">
    <property type="entry name" value="Kinase-like_dom_sf"/>
</dbReference>
<dbReference type="PANTHER" id="PTHR44329:SF214">
    <property type="entry name" value="PROTEIN KINASE DOMAIN-CONTAINING PROTEIN"/>
    <property type="match status" value="1"/>
</dbReference>
<keyword evidence="3" id="KW-0723">Serine/threonine-protein kinase</keyword>
<reference evidence="4" key="1">
    <citation type="submission" date="2017-03" db="EMBL/GenBank/DDBJ databases">
        <title>Phytopthora megakarya and P. palmivora, two closely related causual agents of cacao black pod achieved similar genome size and gene model numbers by different mechanisms.</title>
        <authorList>
            <person name="Ali S."/>
            <person name="Shao J."/>
            <person name="Larry D.J."/>
            <person name="Kronmiller B."/>
            <person name="Shen D."/>
            <person name="Strem M.D."/>
            <person name="Melnick R.L."/>
            <person name="Guiltinan M.J."/>
            <person name="Tyler B.M."/>
            <person name="Meinhardt L.W."/>
            <person name="Bailey B.A."/>
        </authorList>
    </citation>
    <scope>NUCLEOTIDE SEQUENCE [LARGE SCALE GENOMIC DNA]</scope>
    <source>
        <strain evidence="4">zdho120</strain>
    </source>
</reference>
<dbReference type="Proteomes" id="UP000198211">
    <property type="component" value="Unassembled WGS sequence"/>
</dbReference>
<dbReference type="InterPro" id="IPR000719">
    <property type="entry name" value="Prot_kinase_dom"/>
</dbReference>
<evidence type="ECO:0000259" key="2">
    <source>
        <dbReference type="PROSITE" id="PS50011"/>
    </source>
</evidence>
<keyword evidence="4" id="KW-1185">Reference proteome</keyword>
<dbReference type="PROSITE" id="PS50011">
    <property type="entry name" value="PROTEIN_KINASE_DOM"/>
    <property type="match status" value="1"/>
</dbReference>
<evidence type="ECO:0000256" key="1">
    <source>
        <dbReference type="SAM" id="Coils"/>
    </source>
</evidence>
<dbReference type="SMART" id="SM00220">
    <property type="entry name" value="S_TKc"/>
    <property type="match status" value="1"/>
</dbReference>